<evidence type="ECO:0008006" key="4">
    <source>
        <dbReference type="Google" id="ProtNLM"/>
    </source>
</evidence>
<dbReference type="CDD" id="cd02947">
    <property type="entry name" value="TRX_family"/>
    <property type="match status" value="1"/>
</dbReference>
<proteinExistence type="predicted"/>
<name>A0A1X6PKZ2_PORUM</name>
<dbReference type="InterPro" id="IPR036249">
    <property type="entry name" value="Thioredoxin-like_sf"/>
</dbReference>
<dbReference type="SUPFAM" id="SSF52833">
    <property type="entry name" value="Thioredoxin-like"/>
    <property type="match status" value="1"/>
</dbReference>
<keyword evidence="3" id="KW-1185">Reference proteome</keyword>
<reference evidence="2 3" key="1">
    <citation type="submission" date="2017-03" db="EMBL/GenBank/DDBJ databases">
        <title>WGS assembly of Porphyra umbilicalis.</title>
        <authorList>
            <person name="Brawley S.H."/>
            <person name="Blouin N.A."/>
            <person name="Ficko-Blean E."/>
            <person name="Wheeler G.L."/>
            <person name="Lohr M."/>
            <person name="Goodson H.V."/>
            <person name="Jenkins J.W."/>
            <person name="Blaby-Haas C.E."/>
            <person name="Helliwell K.E."/>
            <person name="Chan C."/>
            <person name="Marriage T."/>
            <person name="Bhattacharya D."/>
            <person name="Klein A.S."/>
            <person name="Badis Y."/>
            <person name="Brodie J."/>
            <person name="Cao Y."/>
            <person name="Collen J."/>
            <person name="Dittami S.M."/>
            <person name="Gachon C.M."/>
            <person name="Green B.R."/>
            <person name="Karpowicz S."/>
            <person name="Kim J.W."/>
            <person name="Kudahl U."/>
            <person name="Lin S."/>
            <person name="Michel G."/>
            <person name="Mittag M."/>
            <person name="Olson B.J."/>
            <person name="Pangilinan J."/>
            <person name="Peng Y."/>
            <person name="Qiu H."/>
            <person name="Shu S."/>
            <person name="Singer J.T."/>
            <person name="Smith A.G."/>
            <person name="Sprecher B.N."/>
            <person name="Wagner V."/>
            <person name="Wang W."/>
            <person name="Wang Z.-Y."/>
            <person name="Yan J."/>
            <person name="Yarish C."/>
            <person name="Zoeuner-Riek S."/>
            <person name="Zhuang Y."/>
            <person name="Zou Y."/>
            <person name="Lindquist E.A."/>
            <person name="Grimwood J."/>
            <person name="Barry K."/>
            <person name="Rokhsar D.S."/>
            <person name="Schmutz J."/>
            <person name="Stiller J.W."/>
            <person name="Grossman A.R."/>
            <person name="Prochnik S.E."/>
        </authorList>
    </citation>
    <scope>NUCLEOTIDE SEQUENCE [LARGE SCALE GENOMIC DNA]</scope>
    <source>
        <strain evidence="2">4086291</strain>
    </source>
</reference>
<dbReference type="AlphaFoldDB" id="A0A1X6PKZ2"/>
<dbReference type="Proteomes" id="UP000218209">
    <property type="component" value="Unassembled WGS sequence"/>
</dbReference>
<dbReference type="EMBL" id="KV918761">
    <property type="protein sequence ID" value="OSX81539.1"/>
    <property type="molecule type" value="Genomic_DNA"/>
</dbReference>
<accession>A0A1X6PKZ2</accession>
<evidence type="ECO:0000256" key="1">
    <source>
        <dbReference type="ARBA" id="ARBA00023157"/>
    </source>
</evidence>
<dbReference type="PANTHER" id="PTHR46115">
    <property type="entry name" value="THIOREDOXIN-LIKE PROTEIN 1"/>
    <property type="match status" value="1"/>
</dbReference>
<sequence length="187" mass="18346">MTVLSVASIPAFRGALLAAGEKLVVVHFHHGTGVTDAAAVSSTFAAMSVRYAALAVFLSVDVSAATELAAAVGVSSTGTAPTFVFHLAGRPVHRFEGPDMDQLAAVLGQFASAVAGGAGNGGGPMGVGAPGGMGAGGGGGGGGGRPSKEERVAAVKANCVTFVAAVAAVRALPLILDYGWAFFYRDA</sequence>
<keyword evidence="1" id="KW-1015">Disulfide bond</keyword>
<evidence type="ECO:0000313" key="2">
    <source>
        <dbReference type="EMBL" id="OSX81539.1"/>
    </source>
</evidence>
<organism evidence="2 3">
    <name type="scientific">Porphyra umbilicalis</name>
    <name type="common">Purple laver</name>
    <name type="synonym">Red alga</name>
    <dbReference type="NCBI Taxonomy" id="2786"/>
    <lineage>
        <taxon>Eukaryota</taxon>
        <taxon>Rhodophyta</taxon>
        <taxon>Bangiophyceae</taxon>
        <taxon>Bangiales</taxon>
        <taxon>Bangiaceae</taxon>
        <taxon>Porphyra</taxon>
    </lineage>
</organism>
<gene>
    <name evidence="2" type="ORF">BU14_0014s0089</name>
</gene>
<dbReference type="Gene3D" id="3.40.30.10">
    <property type="entry name" value="Glutaredoxin"/>
    <property type="match status" value="1"/>
</dbReference>
<protein>
    <recommendedName>
        <fullName evidence="4">Thioredoxin domain-containing protein</fullName>
    </recommendedName>
</protein>
<evidence type="ECO:0000313" key="3">
    <source>
        <dbReference type="Proteomes" id="UP000218209"/>
    </source>
</evidence>